<dbReference type="RefSeq" id="WP_072205066.1">
    <property type="nucleotide sequence ID" value="NZ_CP020089.1"/>
</dbReference>
<comment type="caution">
    <text evidence="1">The sequence shown here is derived from an EMBL/GenBank/DDBJ whole genome shotgun (WGS) entry which is preliminary data.</text>
</comment>
<sequence>MTNITVVKFDGNKVEFTSPLGNGVAVWCGEPPEVNRCYNVEFDVDDMFKWGWNINDICQQTPEIKMDGDGVLFVSQVISYESDGVLTVSLGGRMIFLNVESYPGGSKFVSFLTAIKNISLYPFEV</sequence>
<dbReference type="Proteomes" id="UP001158360">
    <property type="component" value="Unassembled WGS sequence"/>
</dbReference>
<organism evidence="1 2">
    <name type="scientific">Enterobacter cloacae</name>
    <dbReference type="NCBI Taxonomy" id="550"/>
    <lineage>
        <taxon>Bacteria</taxon>
        <taxon>Pseudomonadati</taxon>
        <taxon>Pseudomonadota</taxon>
        <taxon>Gammaproteobacteria</taxon>
        <taxon>Enterobacterales</taxon>
        <taxon>Enterobacteriaceae</taxon>
        <taxon>Enterobacter</taxon>
        <taxon>Enterobacter cloacae complex</taxon>
    </lineage>
</organism>
<evidence type="ECO:0000313" key="2">
    <source>
        <dbReference type="Proteomes" id="UP001158360"/>
    </source>
</evidence>
<dbReference type="AlphaFoldDB" id="A0AAW6S541"/>
<reference evidence="1" key="1">
    <citation type="submission" date="2022-09" db="EMBL/GenBank/DDBJ databases">
        <title>Intensive care unit water sources are persistently colonized with multi-drug resistant bacteria and are the site of extensive horizontal gene transfer of antibiotic resistance genes.</title>
        <authorList>
            <person name="Diorio-Toth L."/>
        </authorList>
    </citation>
    <scope>NUCLEOTIDE SEQUENCE</scope>
    <source>
        <strain evidence="1">GD04139</strain>
    </source>
</reference>
<evidence type="ECO:0000313" key="1">
    <source>
        <dbReference type="EMBL" id="MDH0197470.1"/>
    </source>
</evidence>
<dbReference type="EMBL" id="JAODZM010000030">
    <property type="protein sequence ID" value="MDH0197470.1"/>
    <property type="molecule type" value="Genomic_DNA"/>
</dbReference>
<protein>
    <submittedName>
        <fullName evidence="1">Uncharacterized protein</fullName>
    </submittedName>
</protein>
<gene>
    <name evidence="1" type="ORF">N7383_17735</name>
</gene>
<accession>A0AAW6S541</accession>
<proteinExistence type="predicted"/>
<name>A0AAW6S541_ENTCL</name>